<gene>
    <name evidence="1" type="ORF">DLM77_18790</name>
</gene>
<dbReference type="RefSeq" id="WP_118957562.1">
    <property type="nucleotide sequence ID" value="NZ_QHCR01000009.1"/>
</dbReference>
<dbReference type="Proteomes" id="UP000285569">
    <property type="component" value="Unassembled WGS sequence"/>
</dbReference>
<comment type="caution">
    <text evidence="1">The sequence shown here is derived from an EMBL/GenBank/DDBJ whole genome shotgun (WGS) entry which is preliminary data.</text>
</comment>
<protein>
    <submittedName>
        <fullName evidence="1">Uncharacterized protein</fullName>
    </submittedName>
</protein>
<accession>A0ABX9LYX3</accession>
<dbReference type="EMBL" id="QHCR01000009">
    <property type="protein sequence ID" value="RHX78105.1"/>
    <property type="molecule type" value="Genomic_DNA"/>
</dbReference>
<name>A0ABX9LYX3_9LEPT</name>
<evidence type="ECO:0000313" key="1">
    <source>
        <dbReference type="EMBL" id="RHX78105.1"/>
    </source>
</evidence>
<dbReference type="Gene3D" id="1.10.3060.10">
    <property type="entry name" value="Helical scaffold and wing domains of SecA"/>
    <property type="match status" value="1"/>
</dbReference>
<evidence type="ECO:0000313" key="2">
    <source>
        <dbReference type="Proteomes" id="UP000285569"/>
    </source>
</evidence>
<organism evidence="1 2">
    <name type="scientific">Leptospira yasudae</name>
    <dbReference type="NCBI Taxonomy" id="2202201"/>
    <lineage>
        <taxon>Bacteria</taxon>
        <taxon>Pseudomonadati</taxon>
        <taxon>Spirochaetota</taxon>
        <taxon>Spirochaetia</taxon>
        <taxon>Leptospirales</taxon>
        <taxon>Leptospiraceae</taxon>
        <taxon>Leptospira</taxon>
    </lineage>
</organism>
<keyword evidence="2" id="KW-1185">Reference proteome</keyword>
<proteinExistence type="predicted"/>
<reference evidence="1 2" key="2">
    <citation type="journal article" date="2020" name="Int. J. Syst. Evol. Microbiol.">
        <title>Leptospira yasudae sp. nov. and Leptospira stimsonii sp. nov., two new species of the pathogenic group isolated from environmental sources.</title>
        <authorList>
            <person name="Casanovas-Massana A."/>
            <person name="Hamond C."/>
            <person name="Santos L.A."/>
            <person name="de Oliveira D."/>
            <person name="Hacker K.P."/>
            <person name="Balassiano I."/>
            <person name="Costa F."/>
            <person name="Medeiros M.A."/>
            <person name="Reis M.G."/>
            <person name="Ko A.I."/>
            <person name="Wunder E.A."/>
        </authorList>
    </citation>
    <scope>NUCLEOTIDE SEQUENCE [LARGE SCALE GENOMIC DNA]</scope>
    <source>
        <strain evidence="1 2">B21</strain>
    </source>
</reference>
<reference evidence="2" key="1">
    <citation type="submission" date="2018-05" db="EMBL/GenBank/DDBJ databases">
        <title>Leptospira yasudae sp. nov. and Leptospira stimsonii sp. nov., two pathogenic species of the genus Leptospira isolated from environmental sources.</title>
        <authorList>
            <person name="Casanovas-Massana A."/>
            <person name="Hamond C."/>
            <person name="Santos L.A."/>
            <person name="Hacker K.P."/>
            <person name="Balassiano I."/>
            <person name="Medeiros M.A."/>
            <person name="Reis M.G."/>
            <person name="Ko A.I."/>
            <person name="Wunder E.A."/>
        </authorList>
    </citation>
    <scope>NUCLEOTIDE SEQUENCE [LARGE SCALE GENOMIC DNA]</scope>
    <source>
        <strain evidence="2">B21</strain>
    </source>
</reference>
<sequence length="180" mass="21238">MFDFLKRRSPSVPIKDSIFLSEETKLEKCKRTLKKRPETVFVAWFDETFRRFQEALELENGSSRLLYAWELETTDLLEKHPIFVEHYPLRKTEQQVFLKLQLKEATVFSSLDEPIFLKFGGENIAKLMQSLGVNKEAIEHSMITASIRRIQEKIEKKIAMEQRLRSSQEDWFLANLGSNH</sequence>